<dbReference type="PANTHER" id="PTHR46387:SF2">
    <property type="entry name" value="RIBONUCLEASE HI"/>
    <property type="match status" value="1"/>
</dbReference>
<keyword evidence="3" id="KW-1185">Reference proteome</keyword>
<dbReference type="GO" id="GO:0004523">
    <property type="term" value="F:RNA-DNA hybrid ribonuclease activity"/>
    <property type="evidence" value="ECO:0007669"/>
    <property type="project" value="InterPro"/>
</dbReference>
<protein>
    <recommendedName>
        <fullName evidence="1">RNase H type-1 domain-containing protein</fullName>
    </recommendedName>
</protein>
<dbReference type="GO" id="GO:0003676">
    <property type="term" value="F:nucleic acid binding"/>
    <property type="evidence" value="ECO:0007669"/>
    <property type="project" value="InterPro"/>
</dbReference>
<dbReference type="InterPro" id="IPR012337">
    <property type="entry name" value="RNaseH-like_sf"/>
</dbReference>
<proteinExistence type="predicted"/>
<feature type="domain" description="RNase H type-1" evidence="1">
    <location>
        <begin position="2"/>
        <end position="76"/>
    </location>
</feature>
<dbReference type="Proteomes" id="UP001454036">
    <property type="component" value="Unassembled WGS sequence"/>
</dbReference>
<dbReference type="Pfam" id="PF13456">
    <property type="entry name" value="RVT_3"/>
    <property type="match status" value="1"/>
</dbReference>
<dbReference type="Gene3D" id="3.30.420.10">
    <property type="entry name" value="Ribonuclease H-like superfamily/Ribonuclease H"/>
    <property type="match status" value="1"/>
</dbReference>
<dbReference type="EMBL" id="BAABME010003698">
    <property type="protein sequence ID" value="GAA0159803.1"/>
    <property type="molecule type" value="Genomic_DNA"/>
</dbReference>
<dbReference type="InterPro" id="IPR002156">
    <property type="entry name" value="RNaseH_domain"/>
</dbReference>
<gene>
    <name evidence="2" type="ORF">LIER_16502</name>
</gene>
<dbReference type="AlphaFoldDB" id="A0AAV3Q8A7"/>
<organism evidence="2 3">
    <name type="scientific">Lithospermum erythrorhizon</name>
    <name type="common">Purple gromwell</name>
    <name type="synonym">Lithospermum officinale var. erythrorhizon</name>
    <dbReference type="NCBI Taxonomy" id="34254"/>
    <lineage>
        <taxon>Eukaryota</taxon>
        <taxon>Viridiplantae</taxon>
        <taxon>Streptophyta</taxon>
        <taxon>Embryophyta</taxon>
        <taxon>Tracheophyta</taxon>
        <taxon>Spermatophyta</taxon>
        <taxon>Magnoliopsida</taxon>
        <taxon>eudicotyledons</taxon>
        <taxon>Gunneridae</taxon>
        <taxon>Pentapetalae</taxon>
        <taxon>asterids</taxon>
        <taxon>lamiids</taxon>
        <taxon>Boraginales</taxon>
        <taxon>Boraginaceae</taxon>
        <taxon>Boraginoideae</taxon>
        <taxon>Lithospermeae</taxon>
        <taxon>Lithospermum</taxon>
    </lineage>
</organism>
<evidence type="ECO:0000259" key="1">
    <source>
        <dbReference type="Pfam" id="PF13456"/>
    </source>
</evidence>
<name>A0AAV3Q8A7_LITER</name>
<comment type="caution">
    <text evidence="2">The sequence shown here is derived from an EMBL/GenBank/DDBJ whole genome shotgun (WGS) entry which is preliminary data.</text>
</comment>
<reference evidence="2 3" key="1">
    <citation type="submission" date="2024-01" db="EMBL/GenBank/DDBJ databases">
        <title>The complete chloroplast genome sequence of Lithospermum erythrorhizon: insights into the phylogenetic relationship among Boraginaceae species and the maternal lineages of purple gromwells.</title>
        <authorList>
            <person name="Okada T."/>
            <person name="Watanabe K."/>
        </authorList>
    </citation>
    <scope>NUCLEOTIDE SEQUENCE [LARGE SCALE GENOMIC DNA]</scope>
</reference>
<dbReference type="SUPFAM" id="SSF53098">
    <property type="entry name" value="Ribonuclease H-like"/>
    <property type="match status" value="1"/>
</dbReference>
<accession>A0AAV3Q8A7</accession>
<dbReference type="PANTHER" id="PTHR46387">
    <property type="entry name" value="POLYNUCLEOTIDYL TRANSFERASE, RIBONUCLEASE H-LIKE SUPERFAMILY PROTEIN"/>
    <property type="match status" value="1"/>
</dbReference>
<sequence>MIVGLRLDRLLNVEEVLVKGDSKLVIDQIRGNCKVKIETLMKYHAKGVSIAQCFKRIAFEHIPREKNEEADRLSRLATTYYSDLSKGICDQPAYEEDSILNITDMT</sequence>
<evidence type="ECO:0000313" key="3">
    <source>
        <dbReference type="Proteomes" id="UP001454036"/>
    </source>
</evidence>
<dbReference type="InterPro" id="IPR036397">
    <property type="entry name" value="RNaseH_sf"/>
</dbReference>
<evidence type="ECO:0000313" key="2">
    <source>
        <dbReference type="EMBL" id="GAA0159803.1"/>
    </source>
</evidence>